<evidence type="ECO:0000256" key="2">
    <source>
        <dbReference type="ARBA" id="ARBA00022837"/>
    </source>
</evidence>
<dbReference type="InterPro" id="IPR002048">
    <property type="entry name" value="EF_hand_dom"/>
</dbReference>
<keyword evidence="2" id="KW-0106">Calcium</keyword>
<accession>A0A8R2DL42</accession>
<dbReference type="InterPro" id="IPR011992">
    <property type="entry name" value="EF-hand-dom_pair"/>
</dbReference>
<feature type="domain" description="EF-hand" evidence="4">
    <location>
        <begin position="275"/>
        <end position="310"/>
    </location>
</feature>
<evidence type="ECO:0000256" key="3">
    <source>
        <dbReference type="RuleBase" id="RU004273"/>
    </source>
</evidence>
<dbReference type="Gene3D" id="1.10.238.10">
    <property type="entry name" value="EF-hand"/>
    <property type="match status" value="1"/>
</dbReference>
<evidence type="ECO:0000313" key="6">
    <source>
        <dbReference type="Proteomes" id="UP000005204"/>
    </source>
</evidence>
<reference evidence="5" key="2">
    <citation type="submission" date="2022-06" db="UniProtKB">
        <authorList>
            <consortium name="EnsemblMetazoa"/>
        </authorList>
    </citation>
    <scope>IDENTIFICATION</scope>
    <source>
        <strain evidence="5">p50T (Dazao)</strain>
    </source>
</reference>
<dbReference type="InterPro" id="IPR006186">
    <property type="entry name" value="Ser/Thr-sp_prot-phosphatase"/>
</dbReference>
<comment type="catalytic activity">
    <reaction evidence="3">
        <text>O-phospho-L-threonyl-[protein] + H2O = L-threonyl-[protein] + phosphate</text>
        <dbReference type="Rhea" id="RHEA:47004"/>
        <dbReference type="Rhea" id="RHEA-COMP:11060"/>
        <dbReference type="Rhea" id="RHEA-COMP:11605"/>
        <dbReference type="ChEBI" id="CHEBI:15377"/>
        <dbReference type="ChEBI" id="CHEBI:30013"/>
        <dbReference type="ChEBI" id="CHEBI:43474"/>
        <dbReference type="ChEBI" id="CHEBI:61977"/>
        <dbReference type="EC" id="3.1.3.16"/>
    </reaction>
</comment>
<name>A0A8R2DL42_BOMMO</name>
<dbReference type="CDD" id="cd00144">
    <property type="entry name" value="MPP_PPP_family"/>
    <property type="match status" value="1"/>
</dbReference>
<dbReference type="PROSITE" id="PS00018">
    <property type="entry name" value="EF_HAND_1"/>
    <property type="match status" value="1"/>
</dbReference>
<dbReference type="Pfam" id="PF00149">
    <property type="entry name" value="Metallophos"/>
    <property type="match status" value="1"/>
</dbReference>
<evidence type="ECO:0000313" key="5">
    <source>
        <dbReference type="EnsemblMetazoa" id="XP_021203430.1"/>
    </source>
</evidence>
<dbReference type="PRINTS" id="PR00114">
    <property type="entry name" value="STPHPHTASE"/>
</dbReference>
<dbReference type="GO" id="GO:0004722">
    <property type="term" value="F:protein serine/threonine phosphatase activity"/>
    <property type="evidence" value="ECO:0007669"/>
    <property type="project" value="UniProtKB-EC"/>
</dbReference>
<sequence>MFKNYKLLTDVVSLIVYCPPEKSFLVTREASGELWIPSSTCEKKCWKLAAHKINFDLFGVDAGPQCVPLRVYKVWLPNHPQSSIFHVIYKVSVKSDVKKRTKNKTNSRNRIQWLTMVELERQRAHAMLRSPEVVIFALMSIGEKANELDIMKTESGHLVEICEDNLIVGTDVAGGAVVLTSPNYQLLQAANYGHDDQLRLYQEFVLMVYPAMFMSQNVFTQFMVELGWQRSQCISLFRSYLDSSADVTGRGGLSFQEFMLWSAALEPHTTHGGVPAEIRCRYIFRYFDSNRDGKLEYVEFKELVGATRAARQLPGDALSLARDADLCLRQLGMQPNSQLPLADFLRGVGDLLLRGTSSLLRSPRSIAGYIMDLHARENDINQSNTPSASKVPATPTEVAVTTGSTFIDMARHSAAIAHRARPNAADHCLASYTVVLRRNQPVEIQRLSGFDEDAASSSTTRLISGPSRSYEMLNSTSLPSEALAAVHYFASSIEKPVQKRNSVSGTIQKPAWSWVSPAEETSLGSMLLKLAVAVLPICASEPRLLRIQSPVYILGDLHGNLTALLELERVLWPSEAGLWPRVLILGDYVDRGQFGTELVAWLFASKLQRPDAILLLRGNHETRDIQKMFTFYNECVAKYGEVEGVRIWNAINNVFDVLPLAAVVDDKVFCCHGGIPPPWVCPLITAIEKIPTPLPKPAEQSSLAWELLWNDPVRQGKITASLALELSANEGFAANAKRGTGHVFDSAALDRFLAANLLSHVVRAHEMYNHGFMCQMHGRLISVFSSSHYCGGKNDAGAVLIDAGKLRMIKVSVD</sequence>
<dbReference type="SUPFAM" id="SSF56300">
    <property type="entry name" value="Metallo-dependent phosphatases"/>
    <property type="match status" value="1"/>
</dbReference>
<dbReference type="InterPro" id="IPR004843">
    <property type="entry name" value="Calcineurin-like_PHP"/>
</dbReference>
<dbReference type="InterPro" id="IPR029052">
    <property type="entry name" value="Metallo-depent_PP-like"/>
</dbReference>
<dbReference type="SUPFAM" id="SSF47473">
    <property type="entry name" value="EF-hand"/>
    <property type="match status" value="1"/>
</dbReference>
<dbReference type="GO" id="GO:0005509">
    <property type="term" value="F:calcium ion binding"/>
    <property type="evidence" value="ECO:0007669"/>
    <property type="project" value="InterPro"/>
</dbReference>
<comment type="similarity">
    <text evidence="1 3">Belongs to the PPP phosphatase family.</text>
</comment>
<dbReference type="AlphaFoldDB" id="A0A8R2DL42"/>
<dbReference type="GO" id="GO:0005634">
    <property type="term" value="C:nucleus"/>
    <property type="evidence" value="ECO:0007669"/>
    <property type="project" value="TreeGrafter"/>
</dbReference>
<dbReference type="RefSeq" id="XP_021203430.1">
    <property type="nucleotide sequence ID" value="XM_021347755.3"/>
</dbReference>
<dbReference type="PANTHER" id="PTHR11668">
    <property type="entry name" value="SERINE/THREONINE PROTEIN PHOSPHATASE"/>
    <property type="match status" value="1"/>
</dbReference>
<dbReference type="InterPro" id="IPR018247">
    <property type="entry name" value="EF_Hand_1_Ca_BS"/>
</dbReference>
<dbReference type="PROSITE" id="PS00125">
    <property type="entry name" value="SER_THR_PHOSPHATASE"/>
    <property type="match status" value="1"/>
</dbReference>
<dbReference type="EC" id="3.1.3.16" evidence="3"/>
<keyword evidence="3" id="KW-0378">Hydrolase</keyword>
<dbReference type="EnsemblMetazoa" id="XM_021347755.2">
    <property type="protein sequence ID" value="XP_021203430.1"/>
    <property type="gene ID" value="LOC101741294"/>
</dbReference>
<dbReference type="InterPro" id="IPR050341">
    <property type="entry name" value="PP1_catalytic_subunit"/>
</dbReference>
<keyword evidence="6" id="KW-1185">Reference proteome</keyword>
<evidence type="ECO:0000256" key="1">
    <source>
        <dbReference type="ARBA" id="ARBA00008294"/>
    </source>
</evidence>
<proteinExistence type="inferred from homology"/>
<evidence type="ECO:0000259" key="4">
    <source>
        <dbReference type="PROSITE" id="PS50222"/>
    </source>
</evidence>
<dbReference type="Proteomes" id="UP000005204">
    <property type="component" value="Unassembled WGS sequence"/>
</dbReference>
<organism evidence="5 6">
    <name type="scientific">Bombyx mori</name>
    <name type="common">Silk moth</name>
    <dbReference type="NCBI Taxonomy" id="7091"/>
    <lineage>
        <taxon>Eukaryota</taxon>
        <taxon>Metazoa</taxon>
        <taxon>Ecdysozoa</taxon>
        <taxon>Arthropoda</taxon>
        <taxon>Hexapoda</taxon>
        <taxon>Insecta</taxon>
        <taxon>Pterygota</taxon>
        <taxon>Neoptera</taxon>
        <taxon>Endopterygota</taxon>
        <taxon>Lepidoptera</taxon>
        <taxon>Glossata</taxon>
        <taxon>Ditrysia</taxon>
        <taxon>Bombycoidea</taxon>
        <taxon>Bombycidae</taxon>
        <taxon>Bombycinae</taxon>
        <taxon>Bombyx</taxon>
    </lineage>
</organism>
<protein>
    <recommendedName>
        <fullName evidence="3">Serine/threonine-protein phosphatase</fullName>
        <ecNumber evidence="3">3.1.3.16</ecNumber>
    </recommendedName>
</protein>
<dbReference type="PROSITE" id="PS50222">
    <property type="entry name" value="EF_HAND_2"/>
    <property type="match status" value="1"/>
</dbReference>
<dbReference type="GO" id="GO:0005737">
    <property type="term" value="C:cytoplasm"/>
    <property type="evidence" value="ECO:0007669"/>
    <property type="project" value="TreeGrafter"/>
</dbReference>
<dbReference type="SMART" id="SM00156">
    <property type="entry name" value="PP2Ac"/>
    <property type="match status" value="1"/>
</dbReference>
<dbReference type="GeneID" id="101741294"/>
<dbReference type="Gene3D" id="3.60.21.10">
    <property type="match status" value="1"/>
</dbReference>
<dbReference type="KEGG" id="bmor:101741294"/>
<dbReference type="PANTHER" id="PTHR11668:SF496">
    <property type="entry name" value="SERINE_THREONINE-PROTEIN PHOSPHATASE"/>
    <property type="match status" value="1"/>
</dbReference>
<reference evidence="6" key="1">
    <citation type="journal article" date="2008" name="Insect Biochem. Mol. Biol.">
        <title>The genome of a lepidopteran model insect, the silkworm Bombyx mori.</title>
        <authorList>
            <consortium name="International Silkworm Genome Consortium"/>
        </authorList>
    </citation>
    <scope>NUCLEOTIDE SEQUENCE [LARGE SCALE GENOMIC DNA]</scope>
    <source>
        <strain evidence="6">p50T</strain>
    </source>
</reference>